<comment type="caution">
    <text evidence="13">The sequence shown here is derived from an EMBL/GenBank/DDBJ whole genome shotgun (WGS) entry which is preliminary data.</text>
</comment>
<dbReference type="GO" id="GO:0009228">
    <property type="term" value="P:thiamine biosynthetic process"/>
    <property type="evidence" value="ECO:0007669"/>
    <property type="project" value="UniProtKB-KW"/>
</dbReference>
<comment type="function">
    <text evidence="1">Responsible for the formation of the pyrimidine heterocycle in the thiamine biosynthesis pathway. Catalyzes the formation of hydroxymethylpyrimidine phosphate (HMP-P) from histidine and pyridoxal phosphate (PLP). The protein uses PLP and the active site histidine to form HMP-P, generating an inactive enzyme. The enzyme can only undergo a single turnover, which suggests it is a suicide enzyme.</text>
</comment>
<gene>
    <name evidence="13" type="ORF">EG244_13350</name>
</gene>
<comment type="subunit">
    <text evidence="4">Homodimer.</text>
</comment>
<dbReference type="Pfam" id="PF09084">
    <property type="entry name" value="NMT1"/>
    <property type="match status" value="1"/>
</dbReference>
<comment type="catalytic activity">
    <reaction evidence="11">
        <text>N(6)-(pyridoxal phosphate)-L-lysyl-[4-amino-5-hydroxymethyl-2-methylpyrimidine phosphate synthase] + L-histidyl-[4-amino-5-hydroxymethyl-2-methylpyrimidine phosphate synthase] + 2 Fe(3+) + 4 H2O = L-lysyl-[4-amino-5-hydroxymethyl-2-methylpyrimidine phosphate synthase] + (2S)-2-amino-5-hydroxy-4-oxopentanoyl-[4-amino-5-hydroxymethyl-2-methylpyrimidine phosphate synthase] + 4-amino-2-methyl-5-(phosphooxymethyl)pyrimidine + 3-oxopropanoate + 2 Fe(2+) + 2 H(+)</text>
        <dbReference type="Rhea" id="RHEA:65756"/>
        <dbReference type="Rhea" id="RHEA-COMP:16892"/>
        <dbReference type="Rhea" id="RHEA-COMP:16893"/>
        <dbReference type="Rhea" id="RHEA-COMP:16894"/>
        <dbReference type="Rhea" id="RHEA-COMP:16895"/>
        <dbReference type="ChEBI" id="CHEBI:15377"/>
        <dbReference type="ChEBI" id="CHEBI:15378"/>
        <dbReference type="ChEBI" id="CHEBI:29033"/>
        <dbReference type="ChEBI" id="CHEBI:29034"/>
        <dbReference type="ChEBI" id="CHEBI:29969"/>
        <dbReference type="ChEBI" id="CHEBI:29979"/>
        <dbReference type="ChEBI" id="CHEBI:33190"/>
        <dbReference type="ChEBI" id="CHEBI:58354"/>
        <dbReference type="ChEBI" id="CHEBI:143915"/>
        <dbReference type="ChEBI" id="CHEBI:157692"/>
    </reaction>
    <physiologicalReaction direction="left-to-right" evidence="11">
        <dbReference type="Rhea" id="RHEA:65757"/>
    </physiologicalReaction>
</comment>
<proteinExistence type="inferred from homology"/>
<dbReference type="InterPro" id="IPR015168">
    <property type="entry name" value="SsuA/THI5"/>
</dbReference>
<evidence type="ECO:0000256" key="11">
    <source>
        <dbReference type="ARBA" id="ARBA00048179"/>
    </source>
</evidence>
<evidence type="ECO:0000256" key="3">
    <source>
        <dbReference type="ARBA" id="ARBA00009406"/>
    </source>
</evidence>
<evidence type="ECO:0000256" key="8">
    <source>
        <dbReference type="ARBA" id="ARBA00022977"/>
    </source>
</evidence>
<comment type="pathway">
    <text evidence="2">Cofactor biosynthesis; thiamine diphosphate biosynthesis.</text>
</comment>
<reference evidence="13 14" key="1">
    <citation type="submission" date="2018-11" db="EMBL/GenBank/DDBJ databases">
        <title>Gemmobacter sp. nov., YIM 102744-1 draft genome.</title>
        <authorList>
            <person name="Li G."/>
            <person name="Jiang Y."/>
        </authorList>
    </citation>
    <scope>NUCLEOTIDE SEQUENCE [LARGE SCALE GENOMIC DNA]</scope>
    <source>
        <strain evidence="13 14">YIM 102744-1</strain>
    </source>
</reference>
<keyword evidence="8" id="KW-0784">Thiamine biosynthesis</keyword>
<dbReference type="PANTHER" id="PTHR31528:SF1">
    <property type="entry name" value="4-AMINO-5-HYDROXYMETHYL-2-METHYLPYRIMIDINE PHOSPHATE SYNTHASE THI11-RELATED"/>
    <property type="match status" value="1"/>
</dbReference>
<dbReference type="PANTHER" id="PTHR31528">
    <property type="entry name" value="4-AMINO-5-HYDROXYMETHYL-2-METHYLPYRIMIDINE PHOSPHATE SYNTHASE THI11-RELATED"/>
    <property type="match status" value="1"/>
</dbReference>
<accession>A0A3P3DG01</accession>
<dbReference type="RefSeq" id="WP_124965490.1">
    <property type="nucleotide sequence ID" value="NZ_RRAZ01000019.1"/>
</dbReference>
<keyword evidence="9" id="KW-0408">Iron</keyword>
<dbReference type="PROSITE" id="PS51318">
    <property type="entry name" value="TAT"/>
    <property type="match status" value="1"/>
</dbReference>
<dbReference type="InterPro" id="IPR006311">
    <property type="entry name" value="TAT_signal"/>
</dbReference>
<organism evidence="13 14">
    <name type="scientific">Falsigemmobacter faecalis</name>
    <dbReference type="NCBI Taxonomy" id="2488730"/>
    <lineage>
        <taxon>Bacteria</taxon>
        <taxon>Pseudomonadati</taxon>
        <taxon>Pseudomonadota</taxon>
        <taxon>Alphaproteobacteria</taxon>
        <taxon>Rhodobacterales</taxon>
        <taxon>Paracoccaceae</taxon>
        <taxon>Falsigemmobacter</taxon>
    </lineage>
</organism>
<evidence type="ECO:0000256" key="4">
    <source>
        <dbReference type="ARBA" id="ARBA00011738"/>
    </source>
</evidence>
<comment type="similarity">
    <text evidence="3">Belongs to the NMT1/THI5 family.</text>
</comment>
<evidence type="ECO:0000256" key="9">
    <source>
        <dbReference type="ARBA" id="ARBA00023004"/>
    </source>
</evidence>
<feature type="domain" description="SsuA/THI5-like" evidence="12">
    <location>
        <begin position="62"/>
        <end position="267"/>
    </location>
</feature>
<evidence type="ECO:0000256" key="1">
    <source>
        <dbReference type="ARBA" id="ARBA00003469"/>
    </source>
</evidence>
<dbReference type="GO" id="GO:0046872">
    <property type="term" value="F:metal ion binding"/>
    <property type="evidence" value="ECO:0007669"/>
    <property type="project" value="UniProtKB-KW"/>
</dbReference>
<dbReference type="OrthoDB" id="5372616at2"/>
<evidence type="ECO:0000259" key="12">
    <source>
        <dbReference type="Pfam" id="PF09084"/>
    </source>
</evidence>
<evidence type="ECO:0000256" key="7">
    <source>
        <dbReference type="ARBA" id="ARBA00022898"/>
    </source>
</evidence>
<evidence type="ECO:0000313" key="14">
    <source>
        <dbReference type="Proteomes" id="UP000282125"/>
    </source>
</evidence>
<evidence type="ECO:0000313" key="13">
    <source>
        <dbReference type="EMBL" id="RRH73200.1"/>
    </source>
</evidence>
<dbReference type="Proteomes" id="UP000282125">
    <property type="component" value="Unassembled WGS sequence"/>
</dbReference>
<evidence type="ECO:0000256" key="5">
    <source>
        <dbReference type="ARBA" id="ARBA00022679"/>
    </source>
</evidence>
<keyword evidence="14" id="KW-1185">Reference proteome</keyword>
<keyword evidence="7" id="KW-0663">Pyridoxal phosphate</keyword>
<name>A0A3P3DG01_9RHOB</name>
<dbReference type="GO" id="GO:0016740">
    <property type="term" value="F:transferase activity"/>
    <property type="evidence" value="ECO:0007669"/>
    <property type="project" value="UniProtKB-KW"/>
</dbReference>
<dbReference type="AlphaFoldDB" id="A0A3P3DG01"/>
<keyword evidence="6" id="KW-0479">Metal-binding</keyword>
<evidence type="ECO:0000256" key="2">
    <source>
        <dbReference type="ARBA" id="ARBA00004948"/>
    </source>
</evidence>
<evidence type="ECO:0000256" key="6">
    <source>
        <dbReference type="ARBA" id="ARBA00022723"/>
    </source>
</evidence>
<keyword evidence="5" id="KW-0808">Transferase</keyword>
<dbReference type="SUPFAM" id="SSF53850">
    <property type="entry name" value="Periplasmic binding protein-like II"/>
    <property type="match status" value="1"/>
</dbReference>
<dbReference type="InterPro" id="IPR027939">
    <property type="entry name" value="NMT1/THI5"/>
</dbReference>
<evidence type="ECO:0000256" key="10">
    <source>
        <dbReference type="ARBA" id="ARBA00033171"/>
    </source>
</evidence>
<protein>
    <recommendedName>
        <fullName evidence="10">Thiamine pyrimidine synthase</fullName>
    </recommendedName>
</protein>
<dbReference type="Gene3D" id="3.40.190.10">
    <property type="entry name" value="Periplasmic binding protein-like II"/>
    <property type="match status" value="2"/>
</dbReference>
<dbReference type="EMBL" id="RRAZ01000019">
    <property type="protein sequence ID" value="RRH73200.1"/>
    <property type="molecule type" value="Genomic_DNA"/>
</dbReference>
<sequence>MTDPVSRNRSDFSATRRRFLGTSLAAAGAFTGGSLLTILPAGAQDLYTCRLQLGWLASNGILGEIAADEKGFYAEEGLKLEIVPGGPNVDGIASVASGSANLGSYSSSPSLMLARSAGIPIKCIAAGYQRHPFTYFSMKSKPVAKPEDMIGKKVATNGTARVLLQALLAANGIKEDQLEISVMGSDVAPLLTGQVDVVTGWRTNTPVLVALGPDRVELTLWDAGVQLYANPYYTTDDMLTNHKDKVVAMMRASARGWAWAFENRKEAVEMLVKRYPNMVLADELATVDMLMDEYCFNAQTKANGWGQMTRENWEKQIEQYTALGQFQGPVPSVDDIMTMEILEATADVRAKFGA</sequence>